<keyword evidence="7" id="KW-1185">Reference proteome</keyword>
<feature type="signal peptide" evidence="2">
    <location>
        <begin position="1"/>
        <end position="25"/>
    </location>
</feature>
<dbReference type="Pfam" id="PF16313">
    <property type="entry name" value="DUF4953"/>
    <property type="match status" value="1"/>
</dbReference>
<feature type="domain" description="EcxA zinc-binding" evidence="3">
    <location>
        <begin position="504"/>
        <end position="834"/>
    </location>
</feature>
<evidence type="ECO:0000256" key="1">
    <source>
        <dbReference type="SAM" id="MobiDB-lite"/>
    </source>
</evidence>
<dbReference type="InterPro" id="IPR024079">
    <property type="entry name" value="MetalloPept_cat_dom_sf"/>
</dbReference>
<dbReference type="InterPro" id="IPR033428">
    <property type="entry name" value="DUF5118"/>
</dbReference>
<evidence type="ECO:0000259" key="3">
    <source>
        <dbReference type="Pfam" id="PF16313"/>
    </source>
</evidence>
<name>A0A6M4GQL1_9PROT</name>
<dbReference type="Proteomes" id="UP000501534">
    <property type="component" value="Chromosome"/>
</dbReference>
<dbReference type="AlphaFoldDB" id="A0A6M4GQL1"/>
<feature type="region of interest" description="Disordered" evidence="1">
    <location>
        <begin position="31"/>
        <end position="80"/>
    </location>
</feature>
<gene>
    <name evidence="6" type="ORF">DSM104443_00386</name>
</gene>
<dbReference type="InterPro" id="IPR033413">
    <property type="entry name" value="DUF5117"/>
</dbReference>
<keyword evidence="2" id="KW-0732">Signal</keyword>
<sequence>MKTAPRTRLRDAVALALGASLVAGAFSATRANAQAPAPGPAPAPSSPAPNNAPVTPPPTSTAPGAPAASTAPVPGAPRPFKDIIKDAKETKGFFTLWQKDDKVWIEVKPEQIDKPFLLALVNTGGLGEARIYGGLMDDSGIAYFKKVGTQMQLLLANERFRAPKGSPTERAIKTSFSESLIGSGAVLSAPHPDTKAVLVEANSLLLVDMAGAATTLENAFRIPYALDGRNSSLVKASTHDDNTGFDVSLHFAVPKLPARPLVPNPAVPVVPPPANVPDARSLFLGYRVNFAKLPEKPMTPRIADERVGFFTTTYVDFTDDLRPNPNVHLVRRWRLEKKDPAAAMSEPVKPIVFWLDKNIPMKHRKAVTDGILEWNKAFERIGFKDAVQAKVQPDDADFDTADTKYATVRWYLASGGAPAIGPSLADPRTGEIIDADILMTDGFTRSSRRFVSEDAPKLNAHEHGMPGFLGSSQQFCNFAEQAHGEADFAMDILEARGDIAPDSPEAEKFVYEYVKEVITHEVGHTLGMRHNFRSSTIFTAAQIADPEFTAKNGVIGSVMDYPPFNIPAKGQKAANYVQPSLGPYDYWAIEFAYKPIDPANEKAELEAIAARGAKDPLLAYGTDEDSFIGGSPQGMDPTVNVWDLTDNPLGYYRKRLELSRELWDRIQSKQLADGESYDTLRRSFLAGFDQMNRGLLPVTKYVGGIVQVRDRAGSGRLPFTPVPAAQQREALKILNDGLFSVDSFAFKPEFLASLPHNRQDYFDALTRGDVNRQPMVSVPGTILKLQRDVLDQVMSDVVAIRLMESQNISKKGEASFKLSELYDNLQGSIWSELKTGREVTPMRRNLQREHLRRVAVAITRSSAGQPADARSLQRMNAQQLAADLRGAQGKAGLSKETRAHYAESLNTIDEALKAQIQRAGA</sequence>
<dbReference type="Gene3D" id="3.40.390.10">
    <property type="entry name" value="Collagenase (Catalytic Domain)"/>
    <property type="match status" value="1"/>
</dbReference>
<dbReference type="KEGG" id="uru:DSM104443_00386"/>
<feature type="compositionally biased region" description="Low complexity" evidence="1">
    <location>
        <begin position="61"/>
        <end position="73"/>
    </location>
</feature>
<dbReference type="PANTHER" id="PTHR38478">
    <property type="entry name" value="PEPTIDASE M1A AND M12B"/>
    <property type="match status" value="1"/>
</dbReference>
<evidence type="ECO:0000313" key="7">
    <source>
        <dbReference type="Proteomes" id="UP000501534"/>
    </source>
</evidence>
<dbReference type="PANTHER" id="PTHR38478:SF1">
    <property type="entry name" value="ZINC DEPENDENT METALLOPROTEASE DOMAIN LIPOPROTEIN"/>
    <property type="match status" value="1"/>
</dbReference>
<evidence type="ECO:0000256" key="2">
    <source>
        <dbReference type="SAM" id="SignalP"/>
    </source>
</evidence>
<dbReference type="InterPro" id="IPR032534">
    <property type="entry name" value="EcxA_zinc-bd"/>
</dbReference>
<feature type="chain" id="PRO_5026839425" description="Metallopeptidase" evidence="2">
    <location>
        <begin position="26"/>
        <end position="921"/>
    </location>
</feature>
<organism evidence="6 7">
    <name type="scientific">Usitatibacter rugosus</name>
    <dbReference type="NCBI Taxonomy" id="2732067"/>
    <lineage>
        <taxon>Bacteria</taxon>
        <taxon>Pseudomonadati</taxon>
        <taxon>Pseudomonadota</taxon>
        <taxon>Betaproteobacteria</taxon>
        <taxon>Nitrosomonadales</taxon>
        <taxon>Usitatibacteraceae</taxon>
        <taxon>Usitatibacter</taxon>
    </lineage>
</organism>
<dbReference type="SUPFAM" id="SSF55486">
    <property type="entry name" value="Metalloproteases ('zincins'), catalytic domain"/>
    <property type="match status" value="1"/>
</dbReference>
<protein>
    <recommendedName>
        <fullName evidence="8">Metallopeptidase</fullName>
    </recommendedName>
</protein>
<evidence type="ECO:0000313" key="6">
    <source>
        <dbReference type="EMBL" id="QJR09346.1"/>
    </source>
</evidence>
<evidence type="ECO:0008006" key="8">
    <source>
        <dbReference type="Google" id="ProtNLM"/>
    </source>
</evidence>
<proteinExistence type="predicted"/>
<reference evidence="6 7" key="1">
    <citation type="submission" date="2020-04" db="EMBL/GenBank/DDBJ databases">
        <title>Usitatibacter rugosus gen. nov., sp. nov. and Usitatibacter palustris sp. nov., novel members of Usitatibacteraceae fam. nov. within the order Nitrosomonadales isolated from soil.</title>
        <authorList>
            <person name="Huber K.J."/>
            <person name="Neumann-Schaal M."/>
            <person name="Geppert A."/>
            <person name="Luckner M."/>
            <person name="Wanner G."/>
            <person name="Overmann J."/>
        </authorList>
    </citation>
    <scope>NUCLEOTIDE SEQUENCE [LARGE SCALE GENOMIC DNA]</scope>
    <source>
        <strain evidence="6 7">0125_3</strain>
    </source>
</reference>
<dbReference type="CDD" id="cd04276">
    <property type="entry name" value="ZnMc_MMP_like_2"/>
    <property type="match status" value="1"/>
</dbReference>
<evidence type="ECO:0000259" key="5">
    <source>
        <dbReference type="Pfam" id="PF17162"/>
    </source>
</evidence>
<dbReference type="InterPro" id="IPR034032">
    <property type="entry name" value="Zn_MMP-like_bac"/>
</dbReference>
<evidence type="ECO:0000259" key="4">
    <source>
        <dbReference type="Pfam" id="PF17148"/>
    </source>
</evidence>
<dbReference type="Pfam" id="PF17162">
    <property type="entry name" value="DUF5118"/>
    <property type="match status" value="1"/>
</dbReference>
<dbReference type="GO" id="GO:0008237">
    <property type="term" value="F:metallopeptidase activity"/>
    <property type="evidence" value="ECO:0007669"/>
    <property type="project" value="InterPro"/>
</dbReference>
<feature type="domain" description="DUF5117" evidence="4">
    <location>
        <begin position="140"/>
        <end position="338"/>
    </location>
</feature>
<dbReference type="RefSeq" id="WP_171089039.1">
    <property type="nucleotide sequence ID" value="NZ_CP053069.1"/>
</dbReference>
<dbReference type="EMBL" id="CP053069">
    <property type="protein sequence ID" value="QJR09346.1"/>
    <property type="molecule type" value="Genomic_DNA"/>
</dbReference>
<accession>A0A6M4GQL1</accession>
<feature type="domain" description="DUF5118" evidence="5">
    <location>
        <begin position="77"/>
        <end position="118"/>
    </location>
</feature>
<feature type="compositionally biased region" description="Pro residues" evidence="1">
    <location>
        <begin position="37"/>
        <end position="47"/>
    </location>
</feature>
<dbReference type="Pfam" id="PF17148">
    <property type="entry name" value="DUF5117"/>
    <property type="match status" value="1"/>
</dbReference>